<proteinExistence type="predicted"/>
<dbReference type="Gene3D" id="1.25.40.10">
    <property type="entry name" value="Tetratricopeptide repeat domain"/>
    <property type="match status" value="1"/>
</dbReference>
<dbReference type="Proteomes" id="UP001289066">
    <property type="component" value="Unassembled WGS sequence"/>
</dbReference>
<evidence type="ECO:0000256" key="1">
    <source>
        <dbReference type="PROSITE-ProRule" id="PRU00339"/>
    </source>
</evidence>
<sequence>MVSDIIVKYNKAKFEVVNKFSDNNINVCEESLCIDKGYLKSKFEDFQKEYKSICDKIENLYNYGENDDYNKSKINKYIEVKNRLLFETAYLISNDEKNLELSKSLIFGMNTTFNIALDGVESYLLGDLNKAKVLLGNYYSQLNKLPNHYLINKIYGTILLNEKEYDLALEILRRAVEIVPDDLDLHIKLRALYSIKSDIVGIKIEEDIIELLEVRHG</sequence>
<feature type="repeat" description="TPR" evidence="1">
    <location>
        <begin position="149"/>
        <end position="182"/>
    </location>
</feature>
<dbReference type="RefSeq" id="WP_198610669.1">
    <property type="nucleotide sequence ID" value="NZ_JACOIE010000025.1"/>
</dbReference>
<evidence type="ECO:0008006" key="4">
    <source>
        <dbReference type="Google" id="ProtNLM"/>
    </source>
</evidence>
<reference evidence="2" key="1">
    <citation type="submission" date="2019-11" db="EMBL/GenBank/DDBJ databases">
        <title>Characterization of Clostridium perfringens isolates from swine manure treated agricultural soils.</title>
        <authorList>
            <person name="Wushke S.T."/>
        </authorList>
    </citation>
    <scope>NUCLEOTIDE SEQUENCE</scope>
    <source>
        <strain evidence="2">X15</strain>
    </source>
</reference>
<name>A0AAW9J246_CLOPF</name>
<gene>
    <name evidence="2" type="ORF">GNF81_12485</name>
</gene>
<accession>A0AAW9J246</accession>
<keyword evidence="1" id="KW-0802">TPR repeat</keyword>
<dbReference type="EMBL" id="WNVG01000049">
    <property type="protein sequence ID" value="MDZ5033592.1"/>
    <property type="molecule type" value="Genomic_DNA"/>
</dbReference>
<comment type="caution">
    <text evidence="2">The sequence shown here is derived from an EMBL/GenBank/DDBJ whole genome shotgun (WGS) entry which is preliminary data.</text>
</comment>
<dbReference type="InterPro" id="IPR011990">
    <property type="entry name" value="TPR-like_helical_dom_sf"/>
</dbReference>
<organism evidence="2 3">
    <name type="scientific">Clostridium perfringens</name>
    <dbReference type="NCBI Taxonomy" id="1502"/>
    <lineage>
        <taxon>Bacteria</taxon>
        <taxon>Bacillati</taxon>
        <taxon>Bacillota</taxon>
        <taxon>Clostridia</taxon>
        <taxon>Eubacteriales</taxon>
        <taxon>Clostridiaceae</taxon>
        <taxon>Clostridium</taxon>
    </lineage>
</organism>
<protein>
    <recommendedName>
        <fullName evidence="4">Tetratricopeptide repeat protein</fullName>
    </recommendedName>
</protein>
<dbReference type="InterPro" id="IPR019734">
    <property type="entry name" value="TPR_rpt"/>
</dbReference>
<dbReference type="PROSITE" id="PS50005">
    <property type="entry name" value="TPR"/>
    <property type="match status" value="1"/>
</dbReference>
<evidence type="ECO:0000313" key="2">
    <source>
        <dbReference type="EMBL" id="MDZ5033592.1"/>
    </source>
</evidence>
<dbReference type="AlphaFoldDB" id="A0AAW9J246"/>
<dbReference type="SUPFAM" id="SSF48452">
    <property type="entry name" value="TPR-like"/>
    <property type="match status" value="1"/>
</dbReference>
<evidence type="ECO:0000313" key="3">
    <source>
        <dbReference type="Proteomes" id="UP001289066"/>
    </source>
</evidence>